<protein>
    <submittedName>
        <fullName evidence="3">Uncharacterized protein</fullName>
    </submittedName>
</protein>
<proteinExistence type="predicted"/>
<comment type="caution">
    <text evidence="3">The sequence shown here is derived from an EMBL/GenBank/DDBJ whole genome shotgun (WGS) entry which is preliminary data.</text>
</comment>
<keyword evidence="1" id="KW-1133">Transmembrane helix</keyword>
<name>A0AAD1Y4D5_EUPCR</name>
<evidence type="ECO:0000313" key="3">
    <source>
        <dbReference type="EMBL" id="CAI2384447.1"/>
    </source>
</evidence>
<dbReference type="Proteomes" id="UP001295684">
    <property type="component" value="Unassembled WGS sequence"/>
</dbReference>
<feature type="chain" id="PRO_5041958207" evidence="2">
    <location>
        <begin position="16"/>
        <end position="1636"/>
    </location>
</feature>
<evidence type="ECO:0000256" key="2">
    <source>
        <dbReference type="SAM" id="SignalP"/>
    </source>
</evidence>
<evidence type="ECO:0000313" key="4">
    <source>
        <dbReference type="Proteomes" id="UP001295684"/>
    </source>
</evidence>
<keyword evidence="1" id="KW-0812">Transmembrane</keyword>
<keyword evidence="1" id="KW-0472">Membrane</keyword>
<accession>A0AAD1Y4D5</accession>
<feature type="signal peptide" evidence="2">
    <location>
        <begin position="1"/>
        <end position="15"/>
    </location>
</feature>
<dbReference type="EMBL" id="CAMPGE010026780">
    <property type="protein sequence ID" value="CAI2384447.1"/>
    <property type="molecule type" value="Genomic_DNA"/>
</dbReference>
<feature type="transmembrane region" description="Helical" evidence="1">
    <location>
        <begin position="1532"/>
        <end position="1553"/>
    </location>
</feature>
<keyword evidence="4" id="KW-1185">Reference proteome</keyword>
<sequence length="1636" mass="191316">MRAILLLLIWATAWGLENHIQDYKGRVETHLKSIDEEQDDPLVSYRDKKSVFVLQENEVIRMNLKQYFGGSFLEYSLNQRQNYNCDEELQSCYEKDSYQFINLPSEFYKLIRSGSYSMKEHVGPLSDMLRLLTWHQEGSPEKTYLLYVTEDYHLKFVDVSNINVGQDIEVLYSKNLIPIIRNQYAKVKIKDIYCNSLSTVKTNKLYIIGCKHKDNDFVIWISLEIYPKNVYSMSILPRKAEFNIDSLGRNSITTGLIDDYCYLIATTSEYGGLVQVSVFDTSKVKYKNIKFINSATYNISDFIDPFENRNLEGEFNFRDVIYYKSNYKYKDDEVQENHHIIASCYNCGIIFFKIQKYEADKTIGHRFLNLTYMYKKPTIGRIFTEKSFNLKNTDFKFFTSIATPPVIYEFMVDESANVNVNKVFSDNIRDNRYKDCELISVNAKYIAQLLYDRKLLKQVIRVYDRNETNFSVGHIHIPLNGYRYDISGIQFLSYLESNKIFVRNPEKWEIYDILDPELIIDTFNYDNYSSHIGENFMISINAKSPIESSVGKTLNVSIVCVGSESNISFNILESPNVEIKYAYGDPSFELPISNYFVGPNLNFTVEIVGASDENFDIKLPKIINPENPEIQYVDFESKLNCTNNVFNQYKDKILDEPMVSFFCIQSNFIEHHKFLMKDMTPINTTLLNYTHLNFVGHYNLRNSSMNILILLSKDQHRDKFDYSLNFFDIQKGMLIWVKKITVDLKKTLRELNSIIKFYNSEYLALFSKNEEDIYFICEDPKLNDYHIKLKQRVRDIFLIKDKYLYFTHYQKSYVTVHKIYQVKEDDKLKLSSEWLCDAKVDQNYILADIGRDGFSIFIRGNNITDVYSIKNVCNMQFEKRLLLFDSPTHIEYFINNRTNEPVYHRTGKYLFIVARDSTYTFLKYLIIYNIKTSAHNSLISKIDLSFVASKFDNYVFTEKIASSSLIAIYVYYDVNIYEYFEFQPNNLLVSLDSNDLFVSLNKTNIQEYPEKGVILKLKQSKLIEPPTYKWEYPLYLFVNVANKGLMIQNRLPDQLYKFPQNDEPLTFSVLDIFDGFDMSYDPLQIGGNTEDVDLDMSEDKISKFILDGVSLNNPVSHALVYKKKYLLAFYEKDYKLEIYNLANSSDIPFPDSYEKQLDSCNIDYISTFTLVPENSINDTTMFYLVCNCRINDTGINPSYRLQFYRFNVSENMNMFSATRFYTDPIERMNVPLDRKVKDVKVSNFQTGRESHHIVILADSQTMHDSVLYYYGLSFNEEQTRFKLIYYSELNGLQMNYDKFKVNSFMFIRGSKFMVCSVDDFGLLFYDLDRLEKTDEVAFSEFFTSFYPEFKITNLVPISNNSMRIFLENKGSVSLVWKNVYDTKIGKYLLDGLEQRDRFVNLNNQQSTGIVDYSDLSIVQIGYNLKRGGFLDAFVRVERHMNHCNSKSFREYNLGTVLQCTFIDLQCSEDRIVAICGDKYYIINYHPFPSLKVTKHSKATSSTFQLKASNSYSETSVLFEIGNTDTTTLFSKWGILFIFVAVVLILTWCIRCTFRQVVKAKPGSDSVILASEPSSVKDVKFSHDASTEVLKKIKLTYASRATFRKSVKMKRGYSEFHDDVEFDLTHDDTNEEPMNIS</sequence>
<gene>
    <name evidence="3" type="ORF">ECRASSUSDP1_LOCUS25974</name>
</gene>
<organism evidence="3 4">
    <name type="scientific">Euplotes crassus</name>
    <dbReference type="NCBI Taxonomy" id="5936"/>
    <lineage>
        <taxon>Eukaryota</taxon>
        <taxon>Sar</taxon>
        <taxon>Alveolata</taxon>
        <taxon>Ciliophora</taxon>
        <taxon>Intramacronucleata</taxon>
        <taxon>Spirotrichea</taxon>
        <taxon>Hypotrichia</taxon>
        <taxon>Euplotida</taxon>
        <taxon>Euplotidae</taxon>
        <taxon>Moneuplotes</taxon>
    </lineage>
</organism>
<evidence type="ECO:0000256" key="1">
    <source>
        <dbReference type="SAM" id="Phobius"/>
    </source>
</evidence>
<keyword evidence="2" id="KW-0732">Signal</keyword>
<reference evidence="3" key="1">
    <citation type="submission" date="2023-07" db="EMBL/GenBank/DDBJ databases">
        <authorList>
            <consortium name="AG Swart"/>
            <person name="Singh M."/>
            <person name="Singh A."/>
            <person name="Seah K."/>
            <person name="Emmerich C."/>
        </authorList>
    </citation>
    <scope>NUCLEOTIDE SEQUENCE</scope>
    <source>
        <strain evidence="3">DP1</strain>
    </source>
</reference>